<feature type="region of interest" description="Disordered" evidence="1">
    <location>
        <begin position="1"/>
        <end position="20"/>
    </location>
</feature>
<keyword evidence="3" id="KW-1185">Reference proteome</keyword>
<evidence type="ECO:0000256" key="1">
    <source>
        <dbReference type="SAM" id="MobiDB-lite"/>
    </source>
</evidence>
<feature type="compositionally biased region" description="Basic and acidic residues" evidence="1">
    <location>
        <begin position="1"/>
        <end position="17"/>
    </location>
</feature>
<accession>A0AAI9XW74</accession>
<protein>
    <submittedName>
        <fullName evidence="2">Uncharacterized protein</fullName>
    </submittedName>
</protein>
<proteinExistence type="predicted"/>
<dbReference type="AlphaFoldDB" id="A0AAI9XW74"/>
<name>A0AAI9XW74_9PEZI</name>
<gene>
    <name evidence="2" type="ORF">CCUS01_08544</name>
</gene>
<evidence type="ECO:0000313" key="2">
    <source>
        <dbReference type="EMBL" id="KAK1462952.1"/>
    </source>
</evidence>
<comment type="caution">
    <text evidence="2">The sequence shown here is derived from an EMBL/GenBank/DDBJ whole genome shotgun (WGS) entry which is preliminary data.</text>
</comment>
<dbReference type="EMBL" id="MPDP01000269">
    <property type="protein sequence ID" value="KAK1462952.1"/>
    <property type="molecule type" value="Genomic_DNA"/>
</dbReference>
<reference evidence="2" key="1">
    <citation type="submission" date="2016-11" db="EMBL/GenBank/DDBJ databases">
        <title>The genome sequence of Colletotrichum cuscutae.</title>
        <authorList>
            <person name="Baroncelli R."/>
        </authorList>
    </citation>
    <scope>NUCLEOTIDE SEQUENCE</scope>
    <source>
        <strain evidence="2">IMI 304802</strain>
    </source>
</reference>
<evidence type="ECO:0000313" key="3">
    <source>
        <dbReference type="Proteomes" id="UP001239213"/>
    </source>
</evidence>
<dbReference type="Proteomes" id="UP001239213">
    <property type="component" value="Unassembled WGS sequence"/>
</dbReference>
<sequence>MSRQRDNARSSPRETKKSAFRRGVRSWRSISYDTLRHMRTESLSNVCPAALVLAGQMFYVDIKRSAQGSLLKVYRHHNMKRATLRPVQNMILESH</sequence>
<organism evidence="2 3">
    <name type="scientific">Colletotrichum cuscutae</name>
    <dbReference type="NCBI Taxonomy" id="1209917"/>
    <lineage>
        <taxon>Eukaryota</taxon>
        <taxon>Fungi</taxon>
        <taxon>Dikarya</taxon>
        <taxon>Ascomycota</taxon>
        <taxon>Pezizomycotina</taxon>
        <taxon>Sordariomycetes</taxon>
        <taxon>Hypocreomycetidae</taxon>
        <taxon>Glomerellales</taxon>
        <taxon>Glomerellaceae</taxon>
        <taxon>Colletotrichum</taxon>
        <taxon>Colletotrichum acutatum species complex</taxon>
    </lineage>
</organism>